<dbReference type="SUPFAM" id="SSF88697">
    <property type="entry name" value="PUA domain-like"/>
    <property type="match status" value="1"/>
</dbReference>
<dbReference type="PANTHER" id="PTHR14140">
    <property type="entry name" value="E3 UBIQUITIN-PROTEIN LIGASE UHRF-RELATED"/>
    <property type="match status" value="1"/>
</dbReference>
<dbReference type="InterPro" id="IPR045134">
    <property type="entry name" value="UHRF1/2-like"/>
</dbReference>
<sequence>MAVISSLELVFSVSSESVKLAYMSYEARTDLASPRAPICSKCCDHPRRRCRACSCYLCGGKDDPEKQILCDECDQAYHLGCLDPPLVNLPEMDEWTDKSVATFLESTDEELIPKVKYNIIEHLRDLASSFRNYFLAPNPENSWIRNCFECGDVQLTAKEQDALVDMTCDGSLKSVFKEYRLNQLWNKHKNCLDVDPDLRLKLENIEPDVEGIVRDKKRHALLFRFIFGRRYRLHLPQIALLTYTGASGIMGLPVQVLEESDEEFSDFDEIDVDVSGSDTSVSEVSSVSENESVDLRVLRTPGTTPNPLCLTSRHIPPTEKNVIATRQCAVVKKIGKERRLGGKADTTIQTVMLDFALLHALGYCPECKNDENEIVRAGEKLKESKRKSMAASKTTSSKRDWGKGMACVGRTKVCTIVPPDHFGPVPGVEVGTSWMFRMQVRGPHRTMNMTTLYVGSSKGPWAAQNHEYDHIVFWFIQRSVGRTEP</sequence>
<feature type="domain" description="Zinc finger PHD-type" evidence="4">
    <location>
        <begin position="54"/>
        <end position="123"/>
    </location>
</feature>
<evidence type="ECO:0000259" key="4">
    <source>
        <dbReference type="SMART" id="SM00249"/>
    </source>
</evidence>
<dbReference type="Gene3D" id="2.30.280.10">
    <property type="entry name" value="SRA-YDG"/>
    <property type="match status" value="1"/>
</dbReference>
<protein>
    <recommendedName>
        <fullName evidence="4">Zinc finger PHD-type domain-containing protein</fullName>
    </recommendedName>
</protein>
<dbReference type="InterPro" id="IPR011011">
    <property type="entry name" value="Znf_FYVE_PHD"/>
</dbReference>
<comment type="caution">
    <text evidence="5">The sequence shown here is derived from an EMBL/GenBank/DDBJ whole genome shotgun (WGS) entry which is preliminary data.</text>
</comment>
<keyword evidence="2" id="KW-0863">Zinc-finger</keyword>
<dbReference type="PANTHER" id="PTHR14140:SF45">
    <property type="entry name" value="RING-TYPE E3 UBIQUITIN TRANSFERASE"/>
    <property type="match status" value="1"/>
</dbReference>
<organism evidence="5 6">
    <name type="scientific">Timema podura</name>
    <name type="common">Walking stick</name>
    <dbReference type="NCBI Taxonomy" id="61482"/>
    <lineage>
        <taxon>Eukaryota</taxon>
        <taxon>Metazoa</taxon>
        <taxon>Ecdysozoa</taxon>
        <taxon>Arthropoda</taxon>
        <taxon>Hexapoda</taxon>
        <taxon>Insecta</taxon>
        <taxon>Pterygota</taxon>
        <taxon>Neoptera</taxon>
        <taxon>Polyneoptera</taxon>
        <taxon>Phasmatodea</taxon>
        <taxon>Timematodea</taxon>
        <taxon>Timematoidea</taxon>
        <taxon>Timematidae</taxon>
        <taxon>Timema</taxon>
    </lineage>
</organism>
<keyword evidence="1" id="KW-0479">Metal-binding</keyword>
<gene>
    <name evidence="5" type="ORF">TPAB3V08_LOCUS5578</name>
</gene>
<dbReference type="InterPro" id="IPR015947">
    <property type="entry name" value="PUA-like_sf"/>
</dbReference>
<dbReference type="CDD" id="cd15525">
    <property type="entry name" value="PHD_UHRF1_2"/>
    <property type="match status" value="1"/>
</dbReference>
<evidence type="ECO:0000313" key="6">
    <source>
        <dbReference type="Proteomes" id="UP001153148"/>
    </source>
</evidence>
<proteinExistence type="predicted"/>
<dbReference type="InterPro" id="IPR001965">
    <property type="entry name" value="Znf_PHD"/>
</dbReference>
<dbReference type="SUPFAM" id="SSF57903">
    <property type="entry name" value="FYVE/PHD zinc finger"/>
    <property type="match status" value="1"/>
</dbReference>
<dbReference type="Proteomes" id="UP001153148">
    <property type="component" value="Unassembled WGS sequence"/>
</dbReference>
<dbReference type="EMBL" id="CAJPIN010007634">
    <property type="protein sequence ID" value="CAG2058609.1"/>
    <property type="molecule type" value="Genomic_DNA"/>
</dbReference>
<dbReference type="InterPro" id="IPR019787">
    <property type="entry name" value="Znf_PHD-finger"/>
</dbReference>
<dbReference type="Pfam" id="PF00628">
    <property type="entry name" value="PHD"/>
    <property type="match status" value="1"/>
</dbReference>
<evidence type="ECO:0000256" key="3">
    <source>
        <dbReference type="ARBA" id="ARBA00022833"/>
    </source>
</evidence>
<dbReference type="SMART" id="SM00249">
    <property type="entry name" value="PHD"/>
    <property type="match status" value="1"/>
</dbReference>
<dbReference type="Gene3D" id="2.30.30.1150">
    <property type="match status" value="1"/>
</dbReference>
<name>A0ABN7NS06_TIMPD</name>
<keyword evidence="6" id="KW-1185">Reference proteome</keyword>
<evidence type="ECO:0000313" key="5">
    <source>
        <dbReference type="EMBL" id="CAG2058609.1"/>
    </source>
</evidence>
<dbReference type="InterPro" id="IPR036987">
    <property type="entry name" value="SRA-YDG_sf"/>
</dbReference>
<keyword evidence="3" id="KW-0862">Zinc</keyword>
<reference evidence="5" key="1">
    <citation type="submission" date="2021-03" db="EMBL/GenBank/DDBJ databases">
        <authorList>
            <person name="Tran Van P."/>
        </authorList>
    </citation>
    <scope>NUCLEOTIDE SEQUENCE</scope>
</reference>
<evidence type="ECO:0000256" key="1">
    <source>
        <dbReference type="ARBA" id="ARBA00022723"/>
    </source>
</evidence>
<accession>A0ABN7NS06</accession>
<evidence type="ECO:0000256" key="2">
    <source>
        <dbReference type="ARBA" id="ARBA00022771"/>
    </source>
</evidence>